<evidence type="ECO:0000259" key="5">
    <source>
        <dbReference type="PROSITE" id="PS51194"/>
    </source>
</evidence>
<evidence type="ECO:0000259" key="4">
    <source>
        <dbReference type="PROSITE" id="PS51192"/>
    </source>
</evidence>
<proteinExistence type="predicted"/>
<organism evidence="6 7">
    <name type="scientific">Tectimicrobiota bacterium</name>
    <dbReference type="NCBI Taxonomy" id="2528274"/>
    <lineage>
        <taxon>Bacteria</taxon>
        <taxon>Pseudomonadati</taxon>
        <taxon>Nitrospinota/Tectimicrobiota group</taxon>
        <taxon>Candidatus Tectimicrobiota</taxon>
    </lineage>
</organism>
<dbReference type="SMART" id="SM00490">
    <property type="entry name" value="HELICc"/>
    <property type="match status" value="1"/>
</dbReference>
<dbReference type="CDD" id="cd18793">
    <property type="entry name" value="SF2_C_SNF"/>
    <property type="match status" value="1"/>
</dbReference>
<feature type="domain" description="Helicase ATP-binding" evidence="4">
    <location>
        <begin position="543"/>
        <end position="690"/>
    </location>
</feature>
<dbReference type="GO" id="GO:0005524">
    <property type="term" value="F:ATP binding"/>
    <property type="evidence" value="ECO:0007669"/>
    <property type="project" value="InterPro"/>
</dbReference>
<feature type="domain" description="Helicase C-terminal" evidence="5">
    <location>
        <begin position="811"/>
        <end position="967"/>
    </location>
</feature>
<feature type="domain" description="SWIM-type" evidence="3">
    <location>
        <begin position="50"/>
        <end position="85"/>
    </location>
</feature>
<dbReference type="GO" id="GO:0016787">
    <property type="term" value="F:hydrolase activity"/>
    <property type="evidence" value="ECO:0007669"/>
    <property type="project" value="UniProtKB-KW"/>
</dbReference>
<dbReference type="InterPro" id="IPR014001">
    <property type="entry name" value="Helicase_ATP-bd"/>
</dbReference>
<protein>
    <submittedName>
        <fullName evidence="6">Helicase</fullName>
    </submittedName>
</protein>
<dbReference type="PROSITE" id="PS51194">
    <property type="entry name" value="HELICASE_CTER"/>
    <property type="match status" value="1"/>
</dbReference>
<dbReference type="InterPro" id="IPR038718">
    <property type="entry name" value="SNF2-like_sf"/>
</dbReference>
<dbReference type="GO" id="GO:0008270">
    <property type="term" value="F:zinc ion binding"/>
    <property type="evidence" value="ECO:0007669"/>
    <property type="project" value="UniProtKB-KW"/>
</dbReference>
<evidence type="ECO:0000259" key="3">
    <source>
        <dbReference type="PROSITE" id="PS50966"/>
    </source>
</evidence>
<dbReference type="InterPro" id="IPR000330">
    <property type="entry name" value="SNF2_N"/>
</dbReference>
<keyword evidence="6" id="KW-0347">Helicase</keyword>
<reference evidence="6" key="1">
    <citation type="submission" date="2019-03" db="EMBL/GenBank/DDBJ databases">
        <title>Lake Tanganyika Metagenome-Assembled Genomes (MAGs).</title>
        <authorList>
            <person name="Tran P."/>
        </authorList>
    </citation>
    <scope>NUCLEOTIDE SEQUENCE</scope>
    <source>
        <strain evidence="6">K_DeepCast_65m_m2_066</strain>
    </source>
</reference>
<keyword evidence="2" id="KW-0863">Zinc-finger</keyword>
<dbReference type="Pfam" id="PF00176">
    <property type="entry name" value="SNF2-rel_dom"/>
    <property type="match status" value="1"/>
</dbReference>
<dbReference type="Pfam" id="PF00271">
    <property type="entry name" value="Helicase_C"/>
    <property type="match status" value="1"/>
</dbReference>
<keyword evidence="2" id="KW-0479">Metal-binding</keyword>
<evidence type="ECO:0000256" key="2">
    <source>
        <dbReference type="PROSITE-ProRule" id="PRU00325"/>
    </source>
</evidence>
<keyword evidence="6" id="KW-0547">Nucleotide-binding</keyword>
<keyword evidence="2" id="KW-0862">Zinc</keyword>
<name>A0A937W2D5_UNCTE</name>
<dbReference type="SUPFAM" id="SSF52540">
    <property type="entry name" value="P-loop containing nucleoside triphosphate hydrolases"/>
    <property type="match status" value="2"/>
</dbReference>
<dbReference type="InterPro" id="IPR027417">
    <property type="entry name" value="P-loop_NTPase"/>
</dbReference>
<dbReference type="PROSITE" id="PS51192">
    <property type="entry name" value="HELICASE_ATP_BIND_1"/>
    <property type="match status" value="1"/>
</dbReference>
<evidence type="ECO:0000313" key="7">
    <source>
        <dbReference type="Proteomes" id="UP000712673"/>
    </source>
</evidence>
<dbReference type="InterPro" id="IPR007527">
    <property type="entry name" value="Znf_SWIM"/>
</dbReference>
<dbReference type="PANTHER" id="PTHR10799">
    <property type="entry name" value="SNF2/RAD54 HELICASE FAMILY"/>
    <property type="match status" value="1"/>
</dbReference>
<dbReference type="Proteomes" id="UP000712673">
    <property type="component" value="Unassembled WGS sequence"/>
</dbReference>
<comment type="caution">
    <text evidence="6">The sequence shown here is derived from an EMBL/GenBank/DDBJ whole genome shotgun (WGS) entry which is preliminary data.</text>
</comment>
<keyword evidence="6" id="KW-0067">ATP-binding</keyword>
<dbReference type="PROSITE" id="PS50966">
    <property type="entry name" value="ZF_SWIM"/>
    <property type="match status" value="1"/>
</dbReference>
<evidence type="ECO:0000256" key="1">
    <source>
        <dbReference type="ARBA" id="ARBA00022801"/>
    </source>
</evidence>
<dbReference type="SMART" id="SM00487">
    <property type="entry name" value="DEXDc"/>
    <property type="match status" value="1"/>
</dbReference>
<accession>A0A937W2D5</accession>
<dbReference type="InterPro" id="IPR049730">
    <property type="entry name" value="SNF2/RAD54-like_C"/>
</dbReference>
<dbReference type="AlphaFoldDB" id="A0A937W2D5"/>
<dbReference type="GO" id="GO:0004386">
    <property type="term" value="F:helicase activity"/>
    <property type="evidence" value="ECO:0007669"/>
    <property type="project" value="UniProtKB-KW"/>
</dbReference>
<gene>
    <name evidence="6" type="ORF">FJZ47_09035</name>
</gene>
<dbReference type="Gene3D" id="3.40.50.10810">
    <property type="entry name" value="Tandem AAA-ATPase domain"/>
    <property type="match status" value="1"/>
</dbReference>
<dbReference type="InterPro" id="IPR001650">
    <property type="entry name" value="Helicase_C-like"/>
</dbReference>
<dbReference type="EMBL" id="VGLS01000226">
    <property type="protein sequence ID" value="MBM3223930.1"/>
    <property type="molecule type" value="Genomic_DNA"/>
</dbReference>
<evidence type="ECO:0000313" key="6">
    <source>
        <dbReference type="EMBL" id="MBM3223930.1"/>
    </source>
</evidence>
<sequence length="971" mass="105917">MQAFFETVRQACAASEWSRGVELSRGGTVVVDHATPEEVMLKIATRGGMVSPTVTLWPAEKDWACSCPSQADVCAHVAAAVIVLHHAPAATPDGPTLRPVTGSVRYCFTRGQGGLVFERMLVQDGKVQRFEGTLATLTTGRTVAPRFVITQADLAVELALGPRRSGWLPREVMPKLLTALAQCADVRLDDLPVKAAAMPLGVRAYVTDEGQGFTLGIEPETPITEVFNNGVVLCGQTLRTVKEPALTARERDELRDGRYFTAAEAPELVTQVLPALRQRLPVEVRATRLPQIVSTPPRIILDVQREGHSLSVLPTLVYGTPPMARVDAGRLVQLGNALPRRDEAAEQRVMRQLRATLGLLPGRKTVFHEAEAVRFATQLATWDGEIRGQGHTAFTLTAALAPQVRLGDETFDCWFDLTSVGATRQTATRRVGAAVVLRAWQEGATMLPLAEGGWAPLPVDWLQRFGQRVVDLLAARTANGTLARYALPGLAQLCDELEQPRPPALAGLQALLDDFAGLPEAPLPADMPAVLRAYQQRGVNWLAFLRQAGLGALLADDMGLGKTLQTLCVLQGRTLVVTPTSVLHHWADELRRFRPGLQVALYHGAPRQLVPSADVTLTTYALLRLDIATLARETWDMVVLDEAQAIKNPDSQVARAAYKLPAHFRLVLTGTPIENRLDELWSQVHFLNPGLLGGRQAFQERYARPIADGQAAAATLRATLKPFVLRRRKREVAPELPPRTDVVLPCELSMPERVVYDTVRAATLANVVALLEAGGNVLAALEALLRLRQACCHAGLIPGQTASTSTKVALLLERLEEAVADGHKALVFSQWTALLDRVEPHLRATRLPFTRLDGHTRDRASVVRAFQEETGPPIMLVSLRAGGTGLNLTAADHIFLLDPWWNPAVEDQAADRAHRIGQTRPVMVYRLVTRDTVEERILALQARKRALAEAALEEAGQATAITREELLALLV</sequence>
<dbReference type="Gene3D" id="3.40.50.300">
    <property type="entry name" value="P-loop containing nucleotide triphosphate hydrolases"/>
    <property type="match status" value="1"/>
</dbReference>
<keyword evidence="1" id="KW-0378">Hydrolase</keyword>